<dbReference type="Proteomes" id="UP000471751">
    <property type="component" value="Unassembled WGS sequence"/>
</dbReference>
<gene>
    <name evidence="2" type="ORF">G3O07_18755</name>
</gene>
<protein>
    <submittedName>
        <fullName evidence="2">DUF2262 domain-containing protein</fullName>
    </submittedName>
</protein>
<proteinExistence type="predicted"/>
<comment type="caution">
    <text evidence="2">The sequence shown here is derived from an EMBL/GenBank/DDBJ whole genome shotgun (WGS) entry which is preliminary data.</text>
</comment>
<dbReference type="InterPro" id="IPR019260">
    <property type="entry name" value="DUF2262"/>
</dbReference>
<accession>A0A6I5RU90</accession>
<keyword evidence="3" id="KW-1185">Reference proteome</keyword>
<evidence type="ECO:0000313" key="2">
    <source>
        <dbReference type="EMBL" id="NES11319.1"/>
    </source>
</evidence>
<name>A0A6I5RU90_9PSED</name>
<dbReference type="EMBL" id="JAAHBT010000234">
    <property type="protein sequence ID" value="NES11319.1"/>
    <property type="molecule type" value="Genomic_DNA"/>
</dbReference>
<dbReference type="Pfam" id="PF10020">
    <property type="entry name" value="DUF2262"/>
    <property type="match status" value="1"/>
</dbReference>
<dbReference type="AlphaFoldDB" id="A0A6I5RU90"/>
<reference evidence="2 3" key="1">
    <citation type="submission" date="2020-02" db="EMBL/GenBank/DDBJ databases">
        <title>Broccoli isolated Pseudomonas sp.</title>
        <authorList>
            <person name="Fujikawa T."/>
            <person name="Sawada H."/>
        </authorList>
    </citation>
    <scope>NUCLEOTIDE SEQUENCE [LARGE SCALE GENOMIC DNA]</scope>
    <source>
        <strain evidence="2 3">JCM 32154</strain>
    </source>
</reference>
<feature type="domain" description="DUF2262" evidence="1">
    <location>
        <begin position="118"/>
        <end position="251"/>
    </location>
</feature>
<evidence type="ECO:0000313" key="3">
    <source>
        <dbReference type="Proteomes" id="UP000471751"/>
    </source>
</evidence>
<sequence length="253" mass="27999">MLNTDEPIIGLVDAFGSGAGCIGNTEQWTLVFYLAAWKRQDGTLTQQRQRCEMPVEKSAVEHWMRQVRAFSQHTLQVQGETASGAILVRSITPCQAADAELKRIADDLQIPVRLDTPEFGVLEREKCSDQFEGTAVWNGSEINLLLRCADPESPQAVISLAAGLFQAQQQWHRRISDFALSQLLPLKNEHWLGDDEGACSAADFLSRMKLLTIEIDAAGDFTFWHEDGELFFGHAIEVRGNLVDGPTDADIAG</sequence>
<organism evidence="2 3">
    <name type="scientific">Pseudomonas laurentiana</name>
    <dbReference type="NCBI Taxonomy" id="2364649"/>
    <lineage>
        <taxon>Bacteria</taxon>
        <taxon>Pseudomonadati</taxon>
        <taxon>Pseudomonadota</taxon>
        <taxon>Gammaproteobacteria</taxon>
        <taxon>Pseudomonadales</taxon>
        <taxon>Pseudomonadaceae</taxon>
        <taxon>Pseudomonas</taxon>
    </lineage>
</organism>
<evidence type="ECO:0000259" key="1">
    <source>
        <dbReference type="Pfam" id="PF10020"/>
    </source>
</evidence>
<dbReference type="RefSeq" id="WP_163938855.1">
    <property type="nucleotide sequence ID" value="NZ_BMQU01000003.1"/>
</dbReference>